<dbReference type="Gene3D" id="2.30.29.30">
    <property type="entry name" value="Pleckstrin-homology domain (PH domain)/Phosphotyrosine-binding domain (PTB)"/>
    <property type="match status" value="1"/>
</dbReference>
<evidence type="ECO:0000256" key="1">
    <source>
        <dbReference type="ARBA" id="ARBA00022468"/>
    </source>
</evidence>
<feature type="region of interest" description="Disordered" evidence="2">
    <location>
        <begin position="152"/>
        <end position="224"/>
    </location>
</feature>
<dbReference type="InterPro" id="IPR001849">
    <property type="entry name" value="PH_domain"/>
</dbReference>
<feature type="domain" description="Rho-GAP" evidence="5">
    <location>
        <begin position="818"/>
        <end position="1029"/>
    </location>
</feature>
<evidence type="ECO:0000313" key="7">
    <source>
        <dbReference type="Proteomes" id="UP001182556"/>
    </source>
</evidence>
<dbReference type="Gene3D" id="3.30.1520.10">
    <property type="entry name" value="Phox-like domain"/>
    <property type="match status" value="1"/>
</dbReference>
<dbReference type="InterPro" id="IPR000198">
    <property type="entry name" value="RhoGAP_dom"/>
</dbReference>
<dbReference type="SMART" id="SM00324">
    <property type="entry name" value="RhoGAP"/>
    <property type="match status" value="1"/>
</dbReference>
<gene>
    <name evidence="6" type="ORF">DB88DRAFT_78832</name>
</gene>
<dbReference type="InterPro" id="IPR036871">
    <property type="entry name" value="PX_dom_sf"/>
</dbReference>
<feature type="compositionally biased region" description="Basic and acidic residues" evidence="2">
    <location>
        <begin position="315"/>
        <end position="331"/>
    </location>
</feature>
<feature type="region of interest" description="Disordered" evidence="2">
    <location>
        <begin position="623"/>
        <end position="800"/>
    </location>
</feature>
<evidence type="ECO:0000259" key="4">
    <source>
        <dbReference type="PROSITE" id="PS50195"/>
    </source>
</evidence>
<feature type="compositionally biased region" description="Low complexity" evidence="2">
    <location>
        <begin position="276"/>
        <end position="287"/>
    </location>
</feature>
<dbReference type="InterPro" id="IPR011993">
    <property type="entry name" value="PH-like_dom_sf"/>
</dbReference>
<feature type="compositionally biased region" description="Polar residues" evidence="2">
    <location>
        <begin position="1"/>
        <end position="18"/>
    </location>
</feature>
<dbReference type="CDD" id="cd06093">
    <property type="entry name" value="PX_domain"/>
    <property type="match status" value="1"/>
</dbReference>
<proteinExistence type="predicted"/>
<evidence type="ECO:0000259" key="5">
    <source>
        <dbReference type="PROSITE" id="PS50238"/>
    </source>
</evidence>
<name>A0AAD9CUH4_PAPLA</name>
<dbReference type="PANTHER" id="PTHR23176:SF129">
    <property type="entry name" value="RHO GTPASE ACTIVATING PROTEIN AT 16F, ISOFORM E-RELATED"/>
    <property type="match status" value="1"/>
</dbReference>
<dbReference type="Pfam" id="PF00620">
    <property type="entry name" value="RhoGAP"/>
    <property type="match status" value="1"/>
</dbReference>
<dbReference type="SUPFAM" id="SSF64268">
    <property type="entry name" value="PX domain"/>
    <property type="match status" value="1"/>
</dbReference>
<feature type="compositionally biased region" description="Low complexity" evidence="2">
    <location>
        <begin position="342"/>
        <end position="355"/>
    </location>
</feature>
<dbReference type="GO" id="GO:0007165">
    <property type="term" value="P:signal transduction"/>
    <property type="evidence" value="ECO:0007669"/>
    <property type="project" value="InterPro"/>
</dbReference>
<dbReference type="SUPFAM" id="SSF48350">
    <property type="entry name" value="GTPase activation domain, GAP"/>
    <property type="match status" value="1"/>
</dbReference>
<dbReference type="EMBL" id="JAODAN010000010">
    <property type="protein sequence ID" value="KAK1921755.1"/>
    <property type="molecule type" value="Genomic_DNA"/>
</dbReference>
<dbReference type="Pfam" id="PF00169">
    <property type="entry name" value="PH"/>
    <property type="match status" value="1"/>
</dbReference>
<dbReference type="AlphaFoldDB" id="A0AAD9CUH4"/>
<dbReference type="InterPro" id="IPR050729">
    <property type="entry name" value="Rho-GAP"/>
</dbReference>
<feature type="domain" description="PX" evidence="4">
    <location>
        <begin position="390"/>
        <end position="512"/>
    </location>
</feature>
<feature type="compositionally biased region" description="Polar residues" evidence="2">
    <location>
        <begin position="1079"/>
        <end position="1092"/>
    </location>
</feature>
<feature type="compositionally biased region" description="Low complexity" evidence="2">
    <location>
        <begin position="701"/>
        <end position="723"/>
    </location>
</feature>
<evidence type="ECO:0000313" key="6">
    <source>
        <dbReference type="EMBL" id="KAK1921755.1"/>
    </source>
</evidence>
<dbReference type="CDD" id="cd13277">
    <property type="entry name" value="PH_Bem3"/>
    <property type="match status" value="1"/>
</dbReference>
<feature type="region of interest" description="Disordered" evidence="2">
    <location>
        <begin position="1"/>
        <end position="64"/>
    </location>
</feature>
<dbReference type="Gene3D" id="1.10.555.10">
    <property type="entry name" value="Rho GTPase activation protein"/>
    <property type="match status" value="1"/>
</dbReference>
<dbReference type="GO" id="GO:0005737">
    <property type="term" value="C:cytoplasm"/>
    <property type="evidence" value="ECO:0007669"/>
    <property type="project" value="TreeGrafter"/>
</dbReference>
<keyword evidence="7" id="KW-1185">Reference proteome</keyword>
<dbReference type="InterPro" id="IPR008936">
    <property type="entry name" value="Rho_GTPase_activation_prot"/>
</dbReference>
<evidence type="ECO:0008006" key="8">
    <source>
        <dbReference type="Google" id="ProtNLM"/>
    </source>
</evidence>
<feature type="compositionally biased region" description="Acidic residues" evidence="2">
    <location>
        <begin position="1056"/>
        <end position="1074"/>
    </location>
</feature>
<feature type="compositionally biased region" description="Polar residues" evidence="2">
    <location>
        <begin position="170"/>
        <end position="185"/>
    </location>
</feature>
<feature type="domain" description="PH" evidence="3">
    <location>
        <begin position="516"/>
        <end position="620"/>
    </location>
</feature>
<dbReference type="InterPro" id="IPR001683">
    <property type="entry name" value="PX_dom"/>
</dbReference>
<accession>A0AAD9CUH4</accession>
<dbReference type="SUPFAM" id="SSF50729">
    <property type="entry name" value="PH domain-like"/>
    <property type="match status" value="1"/>
</dbReference>
<feature type="compositionally biased region" description="Low complexity" evidence="2">
    <location>
        <begin position="202"/>
        <end position="213"/>
    </location>
</feature>
<dbReference type="GO" id="GO:0035091">
    <property type="term" value="F:phosphatidylinositol binding"/>
    <property type="evidence" value="ECO:0007669"/>
    <property type="project" value="InterPro"/>
</dbReference>
<dbReference type="PROSITE" id="PS50238">
    <property type="entry name" value="RHOGAP"/>
    <property type="match status" value="1"/>
</dbReference>
<dbReference type="PROSITE" id="PS50195">
    <property type="entry name" value="PX"/>
    <property type="match status" value="1"/>
</dbReference>
<dbReference type="PROSITE" id="PS50003">
    <property type="entry name" value="PH_DOMAIN"/>
    <property type="match status" value="1"/>
</dbReference>
<keyword evidence="1" id="KW-0343">GTPase activation</keyword>
<feature type="region of interest" description="Disordered" evidence="2">
    <location>
        <begin position="1056"/>
        <end position="1114"/>
    </location>
</feature>
<protein>
    <recommendedName>
        <fullName evidence="8">RhoGAP-domain-containing protein</fullName>
    </recommendedName>
</protein>
<feature type="compositionally biased region" description="Low complexity" evidence="2">
    <location>
        <begin position="30"/>
        <end position="48"/>
    </location>
</feature>
<evidence type="ECO:0000256" key="2">
    <source>
        <dbReference type="SAM" id="MobiDB-lite"/>
    </source>
</evidence>
<dbReference type="PANTHER" id="PTHR23176">
    <property type="entry name" value="RHO/RAC/CDC GTPASE-ACTIVATING PROTEIN"/>
    <property type="match status" value="1"/>
</dbReference>
<feature type="compositionally biased region" description="Polar residues" evidence="2">
    <location>
        <begin position="623"/>
        <end position="643"/>
    </location>
</feature>
<dbReference type="Proteomes" id="UP001182556">
    <property type="component" value="Unassembled WGS sequence"/>
</dbReference>
<dbReference type="GO" id="GO:0005096">
    <property type="term" value="F:GTPase activator activity"/>
    <property type="evidence" value="ECO:0007669"/>
    <property type="project" value="UniProtKB-KW"/>
</dbReference>
<dbReference type="Pfam" id="PF00787">
    <property type="entry name" value="PX"/>
    <property type="match status" value="1"/>
</dbReference>
<feature type="region of interest" description="Disordered" evidence="2">
    <location>
        <begin position="1136"/>
        <end position="1158"/>
    </location>
</feature>
<dbReference type="SMART" id="SM00233">
    <property type="entry name" value="PH"/>
    <property type="match status" value="1"/>
</dbReference>
<reference evidence="6" key="1">
    <citation type="submission" date="2023-02" db="EMBL/GenBank/DDBJ databases">
        <title>Identification and recombinant expression of a fungal hydrolase from Papiliotrema laurentii that hydrolyzes apple cutin and clears colloidal polyester polyurethane.</title>
        <authorList>
            <consortium name="DOE Joint Genome Institute"/>
            <person name="Roman V.A."/>
            <person name="Bojanowski C."/>
            <person name="Crable B.R."/>
            <person name="Wagner D.N."/>
            <person name="Hung C.S."/>
            <person name="Nadeau L.J."/>
            <person name="Schratz L."/>
            <person name="Haridas S."/>
            <person name="Pangilinan J."/>
            <person name="Lipzen A."/>
            <person name="Na H."/>
            <person name="Yan M."/>
            <person name="Ng V."/>
            <person name="Grigoriev I.V."/>
            <person name="Spatafora J.W."/>
            <person name="Barlow D."/>
            <person name="Biffinger J."/>
            <person name="Kelley-Loughnane N."/>
            <person name="Varaljay V.A."/>
            <person name="Crookes-Goodson W.J."/>
        </authorList>
    </citation>
    <scope>NUCLEOTIDE SEQUENCE</scope>
    <source>
        <strain evidence="6">5307AH</strain>
    </source>
</reference>
<feature type="compositionally biased region" description="Basic and acidic residues" evidence="2">
    <location>
        <begin position="786"/>
        <end position="796"/>
    </location>
</feature>
<feature type="compositionally biased region" description="Low complexity" evidence="2">
    <location>
        <begin position="737"/>
        <end position="750"/>
    </location>
</feature>
<comment type="caution">
    <text evidence="6">The sequence shown here is derived from an EMBL/GenBank/DDBJ whole genome shotgun (WGS) entry which is preliminary data.</text>
</comment>
<sequence length="1158" mass="124004">MSTATATPLPSHLTSSPASQSTPRPHRTRSSPSASPAQSNAGGSAGSPRTNSPRANLHGSVDLDGIIRTHGGDTRRALEAVVADRNGLQAQNSQLWKVIEKQRAQCASIAADNERLRSDRDRANSRLIEAGLGPLHTKKMSSSASAVGLALKAEAPPIRRHNSDRDETPTRSTLQVPSADSSCHSSPLDPNPSSTFAPALTPPTSHTSNHPTPALLPSPLSFPEPRLRRESQMAFPPEVSNFISLADSPRDVHHTFPSQSPHLPPGAGQHSLNVTPGQHSPSQQSGPSVPPPAYGSAVMTESTVHEEPEGTSAEEASKGRIEALRPPRKESLPPATSEIDDSGSSVTTSNAPSSSNEHETPRPSTETRSLTDVPPNGTRPRHMTPAVLPHTRLSIVNSTVYPNALGRDVLCFIVSVTVRPPNAQPTTWSIAKLFSAFVDLDVKVKAKSGKGRKEWKSMIAPLPEGRAWKDFAPSKIDHRKKALETYLQSLLVAPLSDKSDLCEFLSTDQVQAKQSGAMKEGYLTKKGKNFGGWKTRYFVLDGPVMEYYESRGGQHLGSIVISGAQIGRQNRPSETSDEKNYRHAFLIIEQVKKGGIRHVLCAESDMERDNWIEVLCKHVDSEVQPTTPQTPSGNPSKAPQAVSTPVPAPPNVRKSSKDVVVTAAQPMSNLGSADGKFGGAPSPSLINKMESKRTTQQITPSSSLPSLASHASASSSSDQASISTRLSTNPITVITGPPSDSFSSGSPAEPTSRASKRQSMMPNRPSHSAAYLSKVASDGLTIPGMEPRDKDRERKAKSGRFWSFGKTPEKVSPPVFGVPLSESIAIASKANLPAIVFRCIEWLETKHAEMEEGIYRLSGSSAVIKGLKERFDEEGDVNLLQVDENWDPHAIGGLLKTFLRDLPHSLLTRELHPLFLAVMDLIDSSARVVELSRLVSELPPPNYALLRALTSHLILIVRNSAVNKMTLRNIGIVFSPTLGIPAGIFSELVSHFGAIFDDEPGQGGDDTSRPSVDTVGVVEADGETEETVRRKRNSMLYQAGGADVMLGLGGRSLEPALEDSASEADSEENGTEPEDQTRTTDSQSSGHYSSTPRAEGYPSAAAVRQAKTAGWAGEKELSLSVHTASMGGDDHRIALQNLGAGGLPASPRPEVSSQAQRM</sequence>
<feature type="region of interest" description="Disordered" evidence="2">
    <location>
        <begin position="250"/>
        <end position="385"/>
    </location>
</feature>
<organism evidence="6 7">
    <name type="scientific">Papiliotrema laurentii</name>
    <name type="common">Cryptococcus laurentii</name>
    <dbReference type="NCBI Taxonomy" id="5418"/>
    <lineage>
        <taxon>Eukaryota</taxon>
        <taxon>Fungi</taxon>
        <taxon>Dikarya</taxon>
        <taxon>Basidiomycota</taxon>
        <taxon>Agaricomycotina</taxon>
        <taxon>Tremellomycetes</taxon>
        <taxon>Tremellales</taxon>
        <taxon>Rhynchogastremaceae</taxon>
        <taxon>Papiliotrema</taxon>
    </lineage>
</organism>
<evidence type="ECO:0000259" key="3">
    <source>
        <dbReference type="PROSITE" id="PS50003"/>
    </source>
</evidence>